<keyword evidence="3" id="KW-0812">Transmembrane</keyword>
<name>A0A3B0TI34_9ZZZZ</name>
<proteinExistence type="predicted"/>
<dbReference type="EMBL" id="UOEN01000049">
    <property type="protein sequence ID" value="VAW11819.1"/>
    <property type="molecule type" value="Genomic_DNA"/>
</dbReference>
<dbReference type="Pfam" id="PF01075">
    <property type="entry name" value="Glyco_transf_9"/>
    <property type="match status" value="1"/>
</dbReference>
<dbReference type="GO" id="GO:0009244">
    <property type="term" value="P:lipopolysaccharide core region biosynthetic process"/>
    <property type="evidence" value="ECO:0007669"/>
    <property type="project" value="TreeGrafter"/>
</dbReference>
<evidence type="ECO:0000256" key="2">
    <source>
        <dbReference type="ARBA" id="ARBA00022679"/>
    </source>
</evidence>
<dbReference type="AlphaFoldDB" id="A0A3B0TI34"/>
<protein>
    <recommendedName>
        <fullName evidence="5">ADP-heptose--lipooligosaccharide heptosyltransferase II</fullName>
    </recommendedName>
</protein>
<dbReference type="GO" id="GO:0008713">
    <property type="term" value="F:ADP-heptose-lipopolysaccharide heptosyltransferase activity"/>
    <property type="evidence" value="ECO:0007669"/>
    <property type="project" value="TreeGrafter"/>
</dbReference>
<dbReference type="Gene3D" id="3.40.50.2000">
    <property type="entry name" value="Glycogen Phosphorylase B"/>
    <property type="match status" value="2"/>
</dbReference>
<dbReference type="CDD" id="cd03789">
    <property type="entry name" value="GT9_LPS_heptosyltransferase"/>
    <property type="match status" value="1"/>
</dbReference>
<evidence type="ECO:0008006" key="5">
    <source>
        <dbReference type="Google" id="ProtNLM"/>
    </source>
</evidence>
<evidence type="ECO:0000313" key="4">
    <source>
        <dbReference type="EMBL" id="VAW11819.1"/>
    </source>
</evidence>
<feature type="transmembrane region" description="Helical" evidence="3">
    <location>
        <begin position="12"/>
        <end position="30"/>
    </location>
</feature>
<evidence type="ECO:0000256" key="3">
    <source>
        <dbReference type="SAM" id="Phobius"/>
    </source>
</evidence>
<keyword evidence="3" id="KW-1133">Transmembrane helix</keyword>
<reference evidence="4" key="1">
    <citation type="submission" date="2018-06" db="EMBL/GenBank/DDBJ databases">
        <authorList>
            <person name="Zhirakovskaya E."/>
        </authorList>
    </citation>
    <scope>NUCLEOTIDE SEQUENCE</scope>
</reference>
<keyword evidence="3" id="KW-0472">Membrane</keyword>
<gene>
    <name evidence="4" type="ORF">MNBD_BACTEROID05-441</name>
</gene>
<dbReference type="InterPro" id="IPR051199">
    <property type="entry name" value="LPS_LOS_Heptosyltrfase"/>
</dbReference>
<keyword evidence="1" id="KW-0328">Glycosyltransferase</keyword>
<dbReference type="PANTHER" id="PTHR30160:SF1">
    <property type="entry name" value="LIPOPOLYSACCHARIDE 1,2-N-ACETYLGLUCOSAMINETRANSFERASE-RELATED"/>
    <property type="match status" value="1"/>
</dbReference>
<sequence>MKQPSRIPSKILIINIFGIGDVIFTTPLISNIKRFSPDTSIHYLCNKRSQAVLQNNSHIDKIFIYERDDFYADYKISVWRFLKKLRVFLSELRQEGYGCVIDLSLNGSISFLTQYLGIKKRVGLNYRNRSRFLTDSINIQGFERKHVVEYYLKVLELIGIDLKEKTLEFPFANEDKQFSTDFWHQNDLNSFKRVIGIVPGGGASWGKDASYKRWDSQKYAQIADKLIEKYSTAIILFGDSSEQDVCQEVAHLMNQKAILACGKTTIAQFAALSKSCSLMILNDGGPLHIAVACGTQTVSIFGPVDPNVYGPYPKGNHLVVTHDVGCRPCYHQFRRSACEHISCLKQISVEDVYKKIQKILD</sequence>
<accession>A0A3B0TI34</accession>
<dbReference type="InterPro" id="IPR002201">
    <property type="entry name" value="Glyco_trans_9"/>
</dbReference>
<dbReference type="SUPFAM" id="SSF53756">
    <property type="entry name" value="UDP-Glycosyltransferase/glycogen phosphorylase"/>
    <property type="match status" value="1"/>
</dbReference>
<keyword evidence="2" id="KW-0808">Transferase</keyword>
<dbReference type="GO" id="GO:0005829">
    <property type="term" value="C:cytosol"/>
    <property type="evidence" value="ECO:0007669"/>
    <property type="project" value="TreeGrafter"/>
</dbReference>
<evidence type="ECO:0000256" key="1">
    <source>
        <dbReference type="ARBA" id="ARBA00022676"/>
    </source>
</evidence>
<dbReference type="PANTHER" id="PTHR30160">
    <property type="entry name" value="TETRAACYLDISACCHARIDE 4'-KINASE-RELATED"/>
    <property type="match status" value="1"/>
</dbReference>
<organism evidence="4">
    <name type="scientific">hydrothermal vent metagenome</name>
    <dbReference type="NCBI Taxonomy" id="652676"/>
    <lineage>
        <taxon>unclassified sequences</taxon>
        <taxon>metagenomes</taxon>
        <taxon>ecological metagenomes</taxon>
    </lineage>
</organism>